<dbReference type="RefSeq" id="WP_131028352.1">
    <property type="nucleotide sequence ID" value="NZ_SIXF01000002.1"/>
</dbReference>
<dbReference type="InterPro" id="IPR007492">
    <property type="entry name" value="LytTR_DNA-bd_dom"/>
</dbReference>
<gene>
    <name evidence="4" type="ORF">EYS08_02885</name>
</gene>
<dbReference type="GO" id="GO:0003677">
    <property type="term" value="F:DNA binding"/>
    <property type="evidence" value="ECO:0007669"/>
    <property type="project" value="InterPro"/>
</dbReference>
<evidence type="ECO:0000259" key="2">
    <source>
        <dbReference type="PROSITE" id="PS50110"/>
    </source>
</evidence>
<dbReference type="AlphaFoldDB" id="A0A4Q9HGA4"/>
<dbReference type="PROSITE" id="PS50110">
    <property type="entry name" value="RESPONSE_REGULATORY"/>
    <property type="match status" value="1"/>
</dbReference>
<dbReference type="EMBL" id="SIXF01000002">
    <property type="protein sequence ID" value="TBO44272.1"/>
    <property type="molecule type" value="Genomic_DNA"/>
</dbReference>
<dbReference type="InterPro" id="IPR001789">
    <property type="entry name" value="Sig_transdc_resp-reg_receiver"/>
</dbReference>
<dbReference type="PANTHER" id="PTHR37299:SF1">
    <property type="entry name" value="STAGE 0 SPORULATION PROTEIN A HOMOLOG"/>
    <property type="match status" value="1"/>
</dbReference>
<dbReference type="PROSITE" id="PS50930">
    <property type="entry name" value="HTH_LYTTR"/>
    <property type="match status" value="1"/>
</dbReference>
<evidence type="ECO:0000259" key="3">
    <source>
        <dbReference type="PROSITE" id="PS50930"/>
    </source>
</evidence>
<dbReference type="SMART" id="SM00850">
    <property type="entry name" value="LytTR"/>
    <property type="match status" value="1"/>
</dbReference>
<proteinExistence type="predicted"/>
<organism evidence="4 5">
    <name type="scientific">Pedobacter kyonggii</name>
    <dbReference type="NCBI Taxonomy" id="1926871"/>
    <lineage>
        <taxon>Bacteria</taxon>
        <taxon>Pseudomonadati</taxon>
        <taxon>Bacteroidota</taxon>
        <taxon>Sphingobacteriia</taxon>
        <taxon>Sphingobacteriales</taxon>
        <taxon>Sphingobacteriaceae</taxon>
        <taxon>Pedobacter</taxon>
    </lineage>
</organism>
<dbReference type="Proteomes" id="UP000291819">
    <property type="component" value="Unassembled WGS sequence"/>
</dbReference>
<reference evidence="4 5" key="1">
    <citation type="submission" date="2019-02" db="EMBL/GenBank/DDBJ databases">
        <title>Pedobacter kyonggii whole genome sequence analysis.</title>
        <authorList>
            <person name="Dahal R.H."/>
        </authorList>
    </citation>
    <scope>NUCLEOTIDE SEQUENCE [LARGE SCALE GENOMIC DNA]</scope>
    <source>
        <strain evidence="4 5">K-4-11-1</strain>
    </source>
</reference>
<dbReference type="SUPFAM" id="SSF52172">
    <property type="entry name" value="CheY-like"/>
    <property type="match status" value="1"/>
</dbReference>
<feature type="domain" description="HTH LytTR-type" evidence="3">
    <location>
        <begin position="135"/>
        <end position="205"/>
    </location>
</feature>
<dbReference type="OrthoDB" id="9787344at2"/>
<feature type="domain" description="Response regulatory" evidence="2">
    <location>
        <begin position="5"/>
        <end position="118"/>
    </location>
</feature>
<feature type="modified residue" description="4-aspartylphosphate" evidence="1">
    <location>
        <position position="57"/>
    </location>
</feature>
<dbReference type="PANTHER" id="PTHR37299">
    <property type="entry name" value="TRANSCRIPTIONAL REGULATOR-RELATED"/>
    <property type="match status" value="1"/>
</dbReference>
<evidence type="ECO:0000256" key="1">
    <source>
        <dbReference type="PROSITE-ProRule" id="PRU00169"/>
    </source>
</evidence>
<dbReference type="SMART" id="SM00448">
    <property type="entry name" value="REC"/>
    <property type="match status" value="1"/>
</dbReference>
<evidence type="ECO:0000313" key="5">
    <source>
        <dbReference type="Proteomes" id="UP000291819"/>
    </source>
</evidence>
<comment type="caution">
    <text evidence="4">The sequence shown here is derived from an EMBL/GenBank/DDBJ whole genome shotgun (WGS) entry which is preliminary data.</text>
</comment>
<evidence type="ECO:0000313" key="4">
    <source>
        <dbReference type="EMBL" id="TBO44272.1"/>
    </source>
</evidence>
<dbReference type="Pfam" id="PF00072">
    <property type="entry name" value="Response_reg"/>
    <property type="match status" value="1"/>
</dbReference>
<dbReference type="InterPro" id="IPR046947">
    <property type="entry name" value="LytR-like"/>
</dbReference>
<dbReference type="Gene3D" id="3.40.50.2300">
    <property type="match status" value="1"/>
</dbReference>
<sequence length="243" mass="27804">MENYTCAIIDDEDYAISTLTEHINQIPELKLVKSFTDPLQALAGISPTDNIDILFIDVDMPNISGIELAAKLKDKIKLTVFTTAYSQYAIDAFGIHADDYLVKPIGKIKFIDSIRHLIDKRLVKSIYHEKDILFIKTAEKNRTLKLYISDLLFIEASKNYVRLNMADQKHDMKITMGRIERELANTKLVRVHRSFILNLDKIEQILGNSVRITGNNIIPIGKEYKETVMNYAEKKLIRSGRSS</sequence>
<keyword evidence="5" id="KW-1185">Reference proteome</keyword>
<dbReference type="Pfam" id="PF04397">
    <property type="entry name" value="LytTR"/>
    <property type="match status" value="1"/>
</dbReference>
<accession>A0A4Q9HGA4</accession>
<name>A0A4Q9HGA4_9SPHI</name>
<dbReference type="GO" id="GO:0000156">
    <property type="term" value="F:phosphorelay response regulator activity"/>
    <property type="evidence" value="ECO:0007669"/>
    <property type="project" value="InterPro"/>
</dbReference>
<protein>
    <submittedName>
        <fullName evidence="4">Response regulator transcription factor</fullName>
    </submittedName>
</protein>
<dbReference type="Gene3D" id="2.40.50.1020">
    <property type="entry name" value="LytTr DNA-binding domain"/>
    <property type="match status" value="1"/>
</dbReference>
<dbReference type="InterPro" id="IPR011006">
    <property type="entry name" value="CheY-like_superfamily"/>
</dbReference>
<keyword evidence="1" id="KW-0597">Phosphoprotein</keyword>